<dbReference type="AlphaFoldDB" id="A0A073I047"/>
<dbReference type="Pfam" id="PF07534">
    <property type="entry name" value="TLD"/>
    <property type="match status" value="1"/>
</dbReference>
<dbReference type="PROSITE" id="PS51886">
    <property type="entry name" value="TLDC"/>
    <property type="match status" value="1"/>
</dbReference>
<dbReference type="SMART" id="SM00584">
    <property type="entry name" value="TLDc"/>
    <property type="match status" value="1"/>
</dbReference>
<feature type="domain" description="TLDc" evidence="1">
    <location>
        <begin position="255"/>
        <end position="432"/>
    </location>
</feature>
<dbReference type="EMBL" id="ARYC01002478">
    <property type="protein sequence ID" value="KEJ82895.1"/>
    <property type="molecule type" value="Genomic_DNA"/>
</dbReference>
<keyword evidence="3" id="KW-1185">Reference proteome</keyword>
<evidence type="ECO:0000259" key="1">
    <source>
        <dbReference type="PROSITE" id="PS51886"/>
    </source>
</evidence>
<gene>
    <name evidence="2" type="ORF">OXYTRIMIC_250</name>
</gene>
<protein>
    <submittedName>
        <fullName evidence="2">TLDc domain-containing protein</fullName>
    </submittedName>
</protein>
<reference evidence="3" key="1">
    <citation type="journal article" date="2014" name="Cell">
        <title>The Architecture of a Scrambled Genome Reveals Massive Levels of Genomic Rearrangement during Development.</title>
        <authorList>
            <person name="Chen X."/>
            <person name="Bracht J.R."/>
            <person name="Goldman A.D."/>
            <person name="Dolzhenko E."/>
            <person name="Clay D.M."/>
            <person name="Swart E.C."/>
            <person name="Perlman D.H."/>
            <person name="Doak T.G."/>
            <person name="Stuart A."/>
            <person name="Amemiya C.T."/>
            <person name="Sebra R.P."/>
            <person name="Landweber L.F."/>
        </authorList>
    </citation>
    <scope>NUCLEOTIDE SEQUENCE [LARGE SCALE GENOMIC DNA]</scope>
    <source>
        <strain evidence="3">JRB310</strain>
    </source>
</reference>
<evidence type="ECO:0000313" key="3">
    <source>
        <dbReference type="Proteomes" id="UP000053232"/>
    </source>
</evidence>
<comment type="caution">
    <text evidence="2">The sequence shown here is derived from an EMBL/GenBank/DDBJ whole genome shotgun (WGS) entry which is preliminary data.</text>
</comment>
<sequence length="434" mass="50431">MESFLKCGNCNNFFNESSHKPIIFIECLDTVCLECVKAVVLQNQVQDNQFKCCINDLHLVKIDKDSLDSLKTNTIIMKNLESQKNLPIFCQSHKNKIAQFLIQAENKLVCDVCLVKVQQENEENLEIREISKFGMKRYASQSIELLEKGVQNLKNQICKMQNLSEESINLNALEVVDMISTNRKLFLSTLADHNDYKQISTKLIKENFTLYLEQNEPQEANQFELKHSYKALISILDSQYYYDNSKKEYYASFYTKVEKEVNKLRGSFLKNQQKNLEKSEFKLLYRASRDGFFPKYFHTKCDNQGPTITFYLSSLGKTFGIVAFYSWHSPDKATFQRDPDMFLFQLDYKTTHKQINKYDSLQYLSRSYFPSAGFTLEFDMRSNQGLITGQTTSFGKHFDVSKLKSQGMNDCSTYLGGAAEFELLEIEVYSFTNQ</sequence>
<accession>A0A073I047</accession>
<dbReference type="InterPro" id="IPR006571">
    <property type="entry name" value="TLDc_dom"/>
</dbReference>
<dbReference type="Proteomes" id="UP000053232">
    <property type="component" value="Unassembled WGS sequence"/>
</dbReference>
<name>A0A073I047_9SPIT</name>
<proteinExistence type="predicted"/>
<organism evidence="2 3">
    <name type="scientific">Oxytricha trifallax</name>
    <dbReference type="NCBI Taxonomy" id="1172189"/>
    <lineage>
        <taxon>Eukaryota</taxon>
        <taxon>Sar</taxon>
        <taxon>Alveolata</taxon>
        <taxon>Ciliophora</taxon>
        <taxon>Intramacronucleata</taxon>
        <taxon>Spirotrichea</taxon>
        <taxon>Stichotrichia</taxon>
        <taxon>Sporadotrichida</taxon>
        <taxon>Oxytrichidae</taxon>
        <taxon>Oxytrichinae</taxon>
        <taxon>Oxytricha</taxon>
    </lineage>
</organism>
<evidence type="ECO:0000313" key="2">
    <source>
        <dbReference type="EMBL" id="KEJ82895.1"/>
    </source>
</evidence>